<comment type="caution">
    <text evidence="2">The sequence shown here is derived from an EMBL/GenBank/DDBJ whole genome shotgun (WGS) entry which is preliminary data.</text>
</comment>
<dbReference type="EMBL" id="JAWJZF010000543">
    <property type="protein sequence ID" value="MDX2297798.1"/>
    <property type="molecule type" value="Genomic_DNA"/>
</dbReference>
<evidence type="ECO:0000256" key="1">
    <source>
        <dbReference type="SAM" id="Phobius"/>
    </source>
</evidence>
<feature type="transmembrane region" description="Helical" evidence="1">
    <location>
        <begin position="246"/>
        <end position="266"/>
    </location>
</feature>
<evidence type="ECO:0008006" key="4">
    <source>
        <dbReference type="Google" id="ProtNLM"/>
    </source>
</evidence>
<feature type="transmembrane region" description="Helical" evidence="1">
    <location>
        <begin position="123"/>
        <end position="141"/>
    </location>
</feature>
<proteinExistence type="predicted"/>
<keyword evidence="3" id="KW-1185">Reference proteome</keyword>
<accession>A0ABU4KJ25</accession>
<dbReference type="Proteomes" id="UP001278571">
    <property type="component" value="Unassembled WGS sequence"/>
</dbReference>
<dbReference type="RefSeq" id="WP_319013922.1">
    <property type="nucleotide sequence ID" value="NZ_JAWJZF010000543.1"/>
</dbReference>
<organism evidence="2 3">
    <name type="scientific">Streptomyces roseolus</name>
    <dbReference type="NCBI Taxonomy" id="67358"/>
    <lineage>
        <taxon>Bacteria</taxon>
        <taxon>Bacillati</taxon>
        <taxon>Actinomycetota</taxon>
        <taxon>Actinomycetes</taxon>
        <taxon>Kitasatosporales</taxon>
        <taxon>Streptomycetaceae</taxon>
        <taxon>Streptomyces</taxon>
    </lineage>
</organism>
<name>A0ABU4KJ25_9ACTN</name>
<gene>
    <name evidence="2" type="ORF">R2363_37215</name>
</gene>
<keyword evidence="1" id="KW-1133">Transmembrane helix</keyword>
<keyword evidence="1" id="KW-0472">Membrane</keyword>
<feature type="transmembrane region" description="Helical" evidence="1">
    <location>
        <begin position="147"/>
        <end position="169"/>
    </location>
</feature>
<keyword evidence="1" id="KW-0812">Transmembrane</keyword>
<protein>
    <recommendedName>
        <fullName evidence="4">DUF3592 domain-containing protein</fullName>
    </recommendedName>
</protein>
<evidence type="ECO:0000313" key="2">
    <source>
        <dbReference type="EMBL" id="MDX2297798.1"/>
    </source>
</evidence>
<evidence type="ECO:0000313" key="3">
    <source>
        <dbReference type="Proteomes" id="UP001278571"/>
    </source>
</evidence>
<sequence length="272" mass="28519">MPIPLASLPVLVGRDGIALSVENEGLVLDLPTEQIVFTADGLGRLRAEGGTVLIELRARAGATPRVHRIDDVDPDGAALLVDTINDLLANRTDRDDVDGARFAAIRSLAPRWRHRFARRVRRGVLGYLLALVVLAVVAGSLGHWDVVIVEIGVGGISGLALGFGTYGVGDGLRERWLRRHGVAVTATRATSPGAYVYPDGTGDYRIFVHGRAGAAITAYYPPGDPADVDVPLPPFTRLVRTIGGGFLLACGIAGTVALAALTVTSFSTSGGL</sequence>
<reference evidence="2 3" key="1">
    <citation type="submission" date="2023-10" db="EMBL/GenBank/DDBJ databases">
        <authorList>
            <person name="Wang X.X."/>
        </authorList>
    </citation>
    <scope>NUCLEOTIDE SEQUENCE [LARGE SCALE GENOMIC DNA]</scope>
    <source>
        <strain evidence="2 3">NBRC 12816</strain>
    </source>
</reference>